<feature type="chain" id="PRO_5038359099" evidence="4">
    <location>
        <begin position="35"/>
        <end position="287"/>
    </location>
</feature>
<accession>A0A7W7FTS2</accession>
<dbReference type="EMBL" id="JACHMH010000001">
    <property type="protein sequence ID" value="MBB4675084.1"/>
    <property type="molecule type" value="Genomic_DNA"/>
</dbReference>
<dbReference type="Gene3D" id="3.40.190.10">
    <property type="entry name" value="Periplasmic binding protein-like II"/>
    <property type="match status" value="2"/>
</dbReference>
<evidence type="ECO:0000256" key="2">
    <source>
        <dbReference type="ARBA" id="ARBA00022448"/>
    </source>
</evidence>
<evidence type="ECO:0000256" key="4">
    <source>
        <dbReference type="SAM" id="SignalP"/>
    </source>
</evidence>
<keyword evidence="3 4" id="KW-0732">Signal</keyword>
<comment type="caution">
    <text evidence="6">The sequence shown here is derived from an EMBL/GenBank/DDBJ whole genome shotgun (WGS) entry which is preliminary data.</text>
</comment>
<dbReference type="InterPro" id="IPR001638">
    <property type="entry name" value="Solute-binding_3/MltF_N"/>
</dbReference>
<dbReference type="PANTHER" id="PTHR30085:SF6">
    <property type="entry name" value="ABC TRANSPORTER GLUTAMINE-BINDING PROTEIN GLNH"/>
    <property type="match status" value="1"/>
</dbReference>
<proteinExistence type="inferred from homology"/>
<gene>
    <name evidence="6" type="ORF">HNR67_001202</name>
</gene>
<dbReference type="Proteomes" id="UP000533598">
    <property type="component" value="Unassembled WGS sequence"/>
</dbReference>
<dbReference type="GO" id="GO:0030288">
    <property type="term" value="C:outer membrane-bounded periplasmic space"/>
    <property type="evidence" value="ECO:0007669"/>
    <property type="project" value="TreeGrafter"/>
</dbReference>
<dbReference type="RefSeq" id="WP_185001116.1">
    <property type="nucleotide sequence ID" value="NZ_BAAAUI010000026.1"/>
</dbReference>
<comment type="similarity">
    <text evidence="1">Belongs to the bacterial solute-binding protein 3 family.</text>
</comment>
<feature type="domain" description="Solute-binding protein family 3/N-terminal" evidence="5">
    <location>
        <begin position="46"/>
        <end position="273"/>
    </location>
</feature>
<dbReference type="InterPro" id="IPR051455">
    <property type="entry name" value="Bact_solute-bind_prot3"/>
</dbReference>
<organism evidence="6 7">
    <name type="scientific">Crossiella cryophila</name>
    <dbReference type="NCBI Taxonomy" id="43355"/>
    <lineage>
        <taxon>Bacteria</taxon>
        <taxon>Bacillati</taxon>
        <taxon>Actinomycetota</taxon>
        <taxon>Actinomycetes</taxon>
        <taxon>Pseudonocardiales</taxon>
        <taxon>Pseudonocardiaceae</taxon>
        <taxon>Crossiella</taxon>
    </lineage>
</organism>
<evidence type="ECO:0000256" key="1">
    <source>
        <dbReference type="ARBA" id="ARBA00010333"/>
    </source>
</evidence>
<keyword evidence="2" id="KW-0813">Transport</keyword>
<dbReference type="CDD" id="cd13690">
    <property type="entry name" value="PBP2_GluB"/>
    <property type="match status" value="1"/>
</dbReference>
<dbReference type="GO" id="GO:0006865">
    <property type="term" value="P:amino acid transport"/>
    <property type="evidence" value="ECO:0007669"/>
    <property type="project" value="TreeGrafter"/>
</dbReference>
<dbReference type="PANTHER" id="PTHR30085">
    <property type="entry name" value="AMINO ACID ABC TRANSPORTER PERMEASE"/>
    <property type="match status" value="1"/>
</dbReference>
<dbReference type="SUPFAM" id="SSF53850">
    <property type="entry name" value="Periplasmic binding protein-like II"/>
    <property type="match status" value="1"/>
</dbReference>
<name>A0A7W7FTS2_9PSEU</name>
<dbReference type="Pfam" id="PF00497">
    <property type="entry name" value="SBP_bac_3"/>
    <property type="match status" value="1"/>
</dbReference>
<evidence type="ECO:0000313" key="7">
    <source>
        <dbReference type="Proteomes" id="UP000533598"/>
    </source>
</evidence>
<sequence length="287" mass="30715">MRQVRALRHVGTAFVAVALLAVLPAGCGFFGSSADGADTPPPDGPKLTVGIKFDQPGLGQKTGDNTFAGFDVDVARYVARELGVHPGNVSFVEAKSAERETMLEQGKVDLVAATYSISDARKKKVDFAGPYFVAGQSLLVRKTTSDITGPESLNQSDWRLCSVKGSTPAEKVKQSYAKSVTLREFPSYPECLVALEDADDPVDAVTTDDVILAGYAAGQPDKFKLVGKPFSQERYGVGLRKGDARRDKVTAALRKMVSDGSWKRSVEENIGKSGYKIPEPPAVLDSP</sequence>
<evidence type="ECO:0000259" key="5">
    <source>
        <dbReference type="SMART" id="SM00062"/>
    </source>
</evidence>
<evidence type="ECO:0000256" key="3">
    <source>
        <dbReference type="ARBA" id="ARBA00022729"/>
    </source>
</evidence>
<reference evidence="6 7" key="1">
    <citation type="submission" date="2020-08" db="EMBL/GenBank/DDBJ databases">
        <title>Sequencing the genomes of 1000 actinobacteria strains.</title>
        <authorList>
            <person name="Klenk H.-P."/>
        </authorList>
    </citation>
    <scope>NUCLEOTIDE SEQUENCE [LARGE SCALE GENOMIC DNA]</scope>
    <source>
        <strain evidence="6 7">DSM 44230</strain>
    </source>
</reference>
<dbReference type="GO" id="GO:0005576">
    <property type="term" value="C:extracellular region"/>
    <property type="evidence" value="ECO:0007669"/>
    <property type="project" value="TreeGrafter"/>
</dbReference>
<feature type="signal peptide" evidence="4">
    <location>
        <begin position="1"/>
        <end position="34"/>
    </location>
</feature>
<keyword evidence="7" id="KW-1185">Reference proteome</keyword>
<evidence type="ECO:0000313" key="6">
    <source>
        <dbReference type="EMBL" id="MBB4675084.1"/>
    </source>
</evidence>
<dbReference type="SMART" id="SM00062">
    <property type="entry name" value="PBPb"/>
    <property type="match status" value="1"/>
</dbReference>
<dbReference type="AlphaFoldDB" id="A0A7W7FTS2"/>
<protein>
    <submittedName>
        <fullName evidence="6">Glutamate transport system substrate-binding protein</fullName>
    </submittedName>
</protein>